<keyword evidence="2" id="KW-0732">Signal</keyword>
<dbReference type="GO" id="GO:0016020">
    <property type="term" value="C:membrane"/>
    <property type="evidence" value="ECO:0007669"/>
    <property type="project" value="InterPro"/>
</dbReference>
<dbReference type="InterPro" id="IPR052932">
    <property type="entry name" value="OprB_Porin"/>
</dbReference>
<comment type="similarity">
    <text evidence="1 2">Belongs to the OprB family.</text>
</comment>
<dbReference type="OrthoDB" id="260073at2"/>
<dbReference type="AlphaFoldDB" id="A0A518AX78"/>
<evidence type="ECO:0000313" key="5">
    <source>
        <dbReference type="Proteomes" id="UP000317093"/>
    </source>
</evidence>
<dbReference type="Proteomes" id="UP000317093">
    <property type="component" value="Chromosome"/>
</dbReference>
<dbReference type="GO" id="GO:0015288">
    <property type="term" value="F:porin activity"/>
    <property type="evidence" value="ECO:0007669"/>
    <property type="project" value="InterPro"/>
</dbReference>
<dbReference type="EMBL" id="CP036279">
    <property type="protein sequence ID" value="QDU59321.1"/>
    <property type="molecule type" value="Genomic_DNA"/>
</dbReference>
<sequence precursor="true">MCTRTIQRSAVPWALALSLLAVLSRHGFAEELRLPSDSIIPIQSVDEPPFPTPTSDGGSADGSADGSDSSGSNDQVDQAEQNEDIDPDSGQSAGLITRMTGIDKYGLNLSVDWVLGWNTVFFGGLLPGHWADQNIGTVELDTDFEKMFGWKGAKGDITFLHRRGSNATDLAGDVLDYNGYDNFPEALGELYELWIEQEFFDGKLSLLAGKVVTNDYFGHVTNAELFLGNDFETLPGMVQYMPQYPNSATGVQLFANPNEHFYAGFGVYDGRFGGEGINTGELGPQFNGYLFYVGETGIKYSLGKRKLPGQFSVGGWGQSGELPRWDGGTQDGTAGFYLIHQQTLWQDPCDDNQDIAAFLTWSTGDGRVNQFVKGATAGFQWTGPIYRRDQDVFGLGVVWGQQTSELGQPGNTTQAQLYPDLPAEFANGRLAANEWEWQTFYNIHLNEVVQLQPNLTYIHDPGRSTLIRDPLAFSILILLNF</sequence>
<dbReference type="Gene3D" id="2.40.160.180">
    <property type="entry name" value="Carbohydrate-selective porin OprB"/>
    <property type="match status" value="1"/>
</dbReference>
<dbReference type="KEGG" id="knv:Pan216_01490"/>
<evidence type="ECO:0000256" key="3">
    <source>
        <dbReference type="SAM" id="MobiDB-lite"/>
    </source>
</evidence>
<feature type="signal peptide" evidence="2">
    <location>
        <begin position="1"/>
        <end position="29"/>
    </location>
</feature>
<proteinExistence type="inferred from homology"/>
<dbReference type="PANTHER" id="PTHR37944:SF1">
    <property type="entry name" value="PORIN B"/>
    <property type="match status" value="1"/>
</dbReference>
<reference evidence="4 5" key="1">
    <citation type="submission" date="2019-02" db="EMBL/GenBank/DDBJ databases">
        <title>Deep-cultivation of Planctomycetes and their phenomic and genomic characterization uncovers novel biology.</title>
        <authorList>
            <person name="Wiegand S."/>
            <person name="Jogler M."/>
            <person name="Boedeker C."/>
            <person name="Pinto D."/>
            <person name="Vollmers J."/>
            <person name="Rivas-Marin E."/>
            <person name="Kohn T."/>
            <person name="Peeters S.H."/>
            <person name="Heuer A."/>
            <person name="Rast P."/>
            <person name="Oberbeckmann S."/>
            <person name="Bunk B."/>
            <person name="Jeske O."/>
            <person name="Meyerdierks A."/>
            <person name="Storesund J.E."/>
            <person name="Kallscheuer N."/>
            <person name="Luecker S."/>
            <person name="Lage O.M."/>
            <person name="Pohl T."/>
            <person name="Merkel B.J."/>
            <person name="Hornburger P."/>
            <person name="Mueller R.-W."/>
            <person name="Bruemmer F."/>
            <person name="Labrenz M."/>
            <person name="Spormann A.M."/>
            <person name="Op den Camp H."/>
            <person name="Overmann J."/>
            <person name="Amann R."/>
            <person name="Jetten M.S.M."/>
            <person name="Mascher T."/>
            <person name="Medema M.H."/>
            <person name="Devos D.P."/>
            <person name="Kaster A.-K."/>
            <person name="Ovreas L."/>
            <person name="Rohde M."/>
            <person name="Galperin M.Y."/>
            <person name="Jogler C."/>
        </authorList>
    </citation>
    <scope>NUCLEOTIDE SEQUENCE [LARGE SCALE GENOMIC DNA]</scope>
    <source>
        <strain evidence="4 5">Pan216</strain>
    </source>
</reference>
<dbReference type="InterPro" id="IPR007049">
    <property type="entry name" value="Carb-sel_porin_OprB"/>
</dbReference>
<dbReference type="GO" id="GO:0008643">
    <property type="term" value="P:carbohydrate transport"/>
    <property type="evidence" value="ECO:0007669"/>
    <property type="project" value="InterPro"/>
</dbReference>
<dbReference type="InterPro" id="IPR038673">
    <property type="entry name" value="OprB_sf"/>
</dbReference>
<evidence type="ECO:0000256" key="1">
    <source>
        <dbReference type="ARBA" id="ARBA00008769"/>
    </source>
</evidence>
<name>A0A518AX78_9BACT</name>
<accession>A0A518AX78</accession>
<organism evidence="4 5">
    <name type="scientific">Kolteria novifilia</name>
    <dbReference type="NCBI Taxonomy" id="2527975"/>
    <lineage>
        <taxon>Bacteria</taxon>
        <taxon>Pseudomonadati</taxon>
        <taxon>Planctomycetota</taxon>
        <taxon>Planctomycetia</taxon>
        <taxon>Kolteriales</taxon>
        <taxon>Kolteriaceae</taxon>
        <taxon>Kolteria</taxon>
    </lineage>
</organism>
<evidence type="ECO:0000313" key="4">
    <source>
        <dbReference type="EMBL" id="QDU59321.1"/>
    </source>
</evidence>
<gene>
    <name evidence="4" type="primary">oprB_1</name>
    <name evidence="4" type="ORF">Pan216_01490</name>
</gene>
<dbReference type="Pfam" id="PF04966">
    <property type="entry name" value="OprB"/>
    <property type="match status" value="1"/>
</dbReference>
<feature type="compositionally biased region" description="Low complexity" evidence="3">
    <location>
        <begin position="55"/>
        <end position="72"/>
    </location>
</feature>
<feature type="chain" id="PRO_5022270071" evidence="2">
    <location>
        <begin position="30"/>
        <end position="481"/>
    </location>
</feature>
<feature type="region of interest" description="Disordered" evidence="3">
    <location>
        <begin position="43"/>
        <end position="92"/>
    </location>
</feature>
<protein>
    <submittedName>
        <fullName evidence="4">Porin B</fullName>
    </submittedName>
</protein>
<dbReference type="PANTHER" id="PTHR37944">
    <property type="entry name" value="PORIN B"/>
    <property type="match status" value="1"/>
</dbReference>
<keyword evidence="5" id="KW-1185">Reference proteome</keyword>
<evidence type="ECO:0000256" key="2">
    <source>
        <dbReference type="RuleBase" id="RU363072"/>
    </source>
</evidence>
<dbReference type="RefSeq" id="WP_145253424.1">
    <property type="nucleotide sequence ID" value="NZ_CP036279.1"/>
</dbReference>